<dbReference type="InterPro" id="IPR022741">
    <property type="entry name" value="Phage_B103_Gp8"/>
</dbReference>
<dbReference type="Proteomes" id="UP000029033">
    <property type="component" value="Unassembled WGS sequence"/>
</dbReference>
<keyword evidence="4" id="KW-1185">Reference proteome</keyword>
<sequence>MAYKIHVIPAKDAAAYVAEHDGVALAVFVDDEGNPIDLNGGASAPTAGSVTPASLGGYDASTGHGKTVQVKADGSGFDFVNPITVPTADTLAGATDTGKGVLKAVDAAAARKAIGAGTSSFSGSYTDLANKPVIPAAYTLPAATAAALGGVKQGAAIPNLATDAPAADIVTTVNSILTQLRATGAIAV</sequence>
<dbReference type="eggNOG" id="ENOG5031YAK">
    <property type="taxonomic scope" value="Bacteria"/>
</dbReference>
<protein>
    <recommendedName>
        <fullName evidence="5">Head fiber protein</fullName>
    </recommendedName>
</protein>
<evidence type="ECO:0000256" key="2">
    <source>
        <dbReference type="ARBA" id="ARBA00022581"/>
    </source>
</evidence>
<dbReference type="OrthoDB" id="3241852at2"/>
<name>A0A087D413_9BIFI</name>
<proteinExistence type="predicted"/>
<comment type="subcellular location">
    <subcellularLocation>
        <location evidence="1">Virion</location>
    </subcellularLocation>
</comment>
<evidence type="ECO:0000256" key="1">
    <source>
        <dbReference type="ARBA" id="ARBA00004328"/>
    </source>
</evidence>
<dbReference type="EMBL" id="JGZO01000031">
    <property type="protein sequence ID" value="KFI90263.1"/>
    <property type="molecule type" value="Genomic_DNA"/>
</dbReference>
<dbReference type="AlphaFoldDB" id="A0A087D413"/>
<evidence type="ECO:0000313" key="4">
    <source>
        <dbReference type="Proteomes" id="UP000029033"/>
    </source>
</evidence>
<dbReference type="GeneID" id="85164974"/>
<dbReference type="RefSeq" id="WP_081893091.1">
    <property type="nucleotide sequence ID" value="NZ_CAUPKV010000018.1"/>
</dbReference>
<keyword evidence="2" id="KW-0945">Host-virus interaction</keyword>
<evidence type="ECO:0008006" key="5">
    <source>
        <dbReference type="Google" id="ProtNLM"/>
    </source>
</evidence>
<evidence type="ECO:0000313" key="3">
    <source>
        <dbReference type="EMBL" id="KFI90263.1"/>
    </source>
</evidence>
<comment type="caution">
    <text evidence="3">The sequence shown here is derived from an EMBL/GenBank/DDBJ whole genome shotgun (WGS) entry which is preliminary data.</text>
</comment>
<gene>
    <name evidence="3" type="ORF">BSCA_1874</name>
</gene>
<dbReference type="Gene3D" id="6.10.140.1630">
    <property type="match status" value="1"/>
</dbReference>
<reference evidence="3 4" key="1">
    <citation type="submission" date="2014-03" db="EMBL/GenBank/DDBJ databases">
        <title>Genomics of Bifidobacteria.</title>
        <authorList>
            <person name="Ventura M."/>
            <person name="Milani C."/>
            <person name="Lugli G.A."/>
        </authorList>
    </citation>
    <scope>NUCLEOTIDE SEQUENCE [LARGE SCALE GENOMIC DNA]</scope>
    <source>
        <strain evidence="3 4">LMG 21589</strain>
    </source>
</reference>
<accession>A0A087D413</accession>
<organism evidence="3 4">
    <name type="scientific">Bifidobacterium scardovii</name>
    <dbReference type="NCBI Taxonomy" id="158787"/>
    <lineage>
        <taxon>Bacteria</taxon>
        <taxon>Bacillati</taxon>
        <taxon>Actinomycetota</taxon>
        <taxon>Actinomycetes</taxon>
        <taxon>Bifidobacteriales</taxon>
        <taxon>Bifidobacteriaceae</taxon>
        <taxon>Bifidobacterium</taxon>
    </lineage>
</organism>
<dbReference type="Pfam" id="PF11133">
    <property type="entry name" value="Phage_head_fibr"/>
    <property type="match status" value="1"/>
</dbReference>
<dbReference type="STRING" id="158787.BSCA_1874"/>